<dbReference type="Gene3D" id="1.20.1250.20">
    <property type="entry name" value="MFS general substrate transporter like domains"/>
    <property type="match status" value="1"/>
</dbReference>
<gene>
    <name evidence="9" type="ORF">STRMA_1751</name>
</gene>
<feature type="transmembrane region" description="Helical" evidence="7">
    <location>
        <begin position="73"/>
        <end position="92"/>
    </location>
</feature>
<keyword evidence="3" id="KW-0813">Transport</keyword>
<comment type="caution">
    <text evidence="9">The sequence shown here is derived from an EMBL/GenBank/DDBJ whole genome shotgun (WGS) entry which is preliminary data.</text>
</comment>
<keyword evidence="5 7" id="KW-1133">Transmembrane helix</keyword>
<keyword evidence="10" id="KW-1185">Reference proteome</keyword>
<dbReference type="Pfam" id="PF07690">
    <property type="entry name" value="MFS_1"/>
    <property type="match status" value="1"/>
</dbReference>
<evidence type="ECO:0000256" key="2">
    <source>
        <dbReference type="ARBA" id="ARBA00008335"/>
    </source>
</evidence>
<evidence type="ECO:0000256" key="3">
    <source>
        <dbReference type="ARBA" id="ARBA00022448"/>
    </source>
</evidence>
<feature type="domain" description="Major facilitator superfamily (MFS) profile" evidence="8">
    <location>
        <begin position="1"/>
        <end position="389"/>
    </location>
</feature>
<feature type="transmembrane region" description="Helical" evidence="7">
    <location>
        <begin position="44"/>
        <end position="61"/>
    </location>
</feature>
<feature type="transmembrane region" description="Helical" evidence="7">
    <location>
        <begin position="161"/>
        <end position="180"/>
    </location>
</feature>
<feature type="transmembrane region" description="Helical" evidence="7">
    <location>
        <begin position="133"/>
        <end position="155"/>
    </location>
</feature>
<dbReference type="AlphaFoldDB" id="G5JV42"/>
<evidence type="ECO:0000313" key="9">
    <source>
        <dbReference type="EMBL" id="EHJ52547.1"/>
    </source>
</evidence>
<dbReference type="PANTHER" id="PTHR23514:SF3">
    <property type="entry name" value="BYPASS OF STOP CODON PROTEIN 6"/>
    <property type="match status" value="1"/>
</dbReference>
<feature type="transmembrane region" description="Helical" evidence="7">
    <location>
        <begin position="98"/>
        <end position="121"/>
    </location>
</feature>
<evidence type="ECO:0000256" key="6">
    <source>
        <dbReference type="ARBA" id="ARBA00023136"/>
    </source>
</evidence>
<accession>G5JV42</accession>
<dbReference type="PANTHER" id="PTHR23514">
    <property type="entry name" value="BYPASS OF STOP CODON PROTEIN 6"/>
    <property type="match status" value="1"/>
</dbReference>
<comment type="subcellular location">
    <subcellularLocation>
        <location evidence="1">Cell membrane</location>
        <topology evidence="1">Multi-pass membrane protein</topology>
    </subcellularLocation>
</comment>
<dbReference type="PROSITE" id="PS50850">
    <property type="entry name" value="MFS"/>
    <property type="match status" value="1"/>
</dbReference>
<feature type="transmembrane region" description="Helical" evidence="7">
    <location>
        <begin position="330"/>
        <end position="355"/>
    </location>
</feature>
<evidence type="ECO:0000256" key="7">
    <source>
        <dbReference type="SAM" id="Phobius"/>
    </source>
</evidence>
<dbReference type="EMBL" id="AEUW02000001">
    <property type="protein sequence ID" value="EHJ52547.1"/>
    <property type="molecule type" value="Genomic_DNA"/>
</dbReference>
<evidence type="ECO:0000256" key="4">
    <source>
        <dbReference type="ARBA" id="ARBA00022692"/>
    </source>
</evidence>
<dbReference type="GO" id="GO:0022857">
    <property type="term" value="F:transmembrane transporter activity"/>
    <property type="evidence" value="ECO:0007669"/>
    <property type="project" value="InterPro"/>
</dbReference>
<keyword evidence="6 7" id="KW-0472">Membrane</keyword>
<feature type="transmembrane region" description="Helical" evidence="7">
    <location>
        <begin position="367"/>
        <end position="387"/>
    </location>
</feature>
<feature type="transmembrane region" description="Helical" evidence="7">
    <location>
        <begin position="274"/>
        <end position="291"/>
    </location>
</feature>
<dbReference type="GO" id="GO:0005886">
    <property type="term" value="C:plasma membrane"/>
    <property type="evidence" value="ECO:0007669"/>
    <property type="project" value="UniProtKB-SubCell"/>
</dbReference>
<keyword evidence="4 7" id="KW-0812">Transmembrane</keyword>
<dbReference type="eggNOG" id="COG2807">
    <property type="taxonomic scope" value="Bacteria"/>
</dbReference>
<evidence type="ECO:0000313" key="10">
    <source>
        <dbReference type="Proteomes" id="UP000003573"/>
    </source>
</evidence>
<dbReference type="Proteomes" id="UP000003573">
    <property type="component" value="Unassembled WGS sequence"/>
</dbReference>
<reference evidence="9 10" key="1">
    <citation type="journal article" date="2014" name="Int. J. Syst. Evol. Microbiol.">
        <title>Phylogenomics and the dynamic genome evolution of the genus Streptococcus.</title>
        <authorList>
            <consortium name="The Broad Institute Genome Sequencing Platform"/>
            <person name="Richards V.P."/>
            <person name="Palmer S.R."/>
            <person name="Pavinski Bitar P.D."/>
            <person name="Qin X."/>
            <person name="Weinstock G.M."/>
            <person name="Highlander S.K."/>
            <person name="Town C.D."/>
            <person name="Burne R.A."/>
            <person name="Stanhope M.J."/>
        </authorList>
    </citation>
    <scope>NUCLEOTIDE SEQUENCE [LARGE SCALE GENOMIC DNA]</scope>
    <source>
        <strain evidence="9 10">NCTC 11558</strain>
    </source>
</reference>
<dbReference type="SUPFAM" id="SSF103473">
    <property type="entry name" value="MFS general substrate transporter"/>
    <property type="match status" value="1"/>
</dbReference>
<feature type="transmembrane region" description="Helical" evidence="7">
    <location>
        <begin position="297"/>
        <end position="318"/>
    </location>
</feature>
<sequence length="395" mass="43805">MKKLMEKMSLLSLSFMLVSTFSVSPALPKMIAYYQTYGYTASQVEGLISLPSFAILAVLLLNPWVNRILPERLIIIVSLLLLSTGGILPVFIQLYPLVFLSRLLLGVGIGLINAHAINIISERYFGKERIQMLGIRSSIEVLGSAVLTFLAGQFLVFSWTFAFLIYGFGFLIFIVYFGIIPKTQKREKEQDKQINVQFKEGFTFRQWLYILGLASYAGFVILINSANTLRIPILVEKLSLGTARQASFILSLMMLMGILAGILFSPLLQWFKDWLMLMITLALGLGMLVLWQAASFLLLSTGALIVGFVYSLGVTLVFHKLSETVLKKQLATATTVALIGCNLGGACASFVLHLLAAYGFSEPKDSFGIFAALSFLLSFLLFMPFMMRTVIGSRK</sequence>
<evidence type="ECO:0000256" key="1">
    <source>
        <dbReference type="ARBA" id="ARBA00004651"/>
    </source>
</evidence>
<evidence type="ECO:0000256" key="5">
    <source>
        <dbReference type="ARBA" id="ARBA00022989"/>
    </source>
</evidence>
<dbReference type="STRING" id="764298.STRMA_1751"/>
<proteinExistence type="inferred from homology"/>
<feature type="transmembrane region" description="Helical" evidence="7">
    <location>
        <begin position="207"/>
        <end position="226"/>
    </location>
</feature>
<name>G5JV42_9STRE</name>
<comment type="similarity">
    <text evidence="2">Belongs to the major facilitator superfamily.</text>
</comment>
<feature type="transmembrane region" description="Helical" evidence="7">
    <location>
        <begin position="246"/>
        <end position="267"/>
    </location>
</feature>
<organism evidence="9 10">
    <name type="scientific">Streptococcus macacae NCTC 11558</name>
    <dbReference type="NCBI Taxonomy" id="764298"/>
    <lineage>
        <taxon>Bacteria</taxon>
        <taxon>Bacillati</taxon>
        <taxon>Bacillota</taxon>
        <taxon>Bacilli</taxon>
        <taxon>Lactobacillales</taxon>
        <taxon>Streptococcaceae</taxon>
        <taxon>Streptococcus</taxon>
    </lineage>
</organism>
<protein>
    <submittedName>
        <fullName evidence="9">Transporter, major facilitator family protein</fullName>
    </submittedName>
</protein>
<dbReference type="InterPro" id="IPR036259">
    <property type="entry name" value="MFS_trans_sf"/>
</dbReference>
<dbReference type="InterPro" id="IPR020846">
    <property type="entry name" value="MFS_dom"/>
</dbReference>
<dbReference type="OrthoDB" id="1650550at2"/>
<dbReference type="InterPro" id="IPR011701">
    <property type="entry name" value="MFS"/>
</dbReference>
<dbReference type="InterPro" id="IPR051788">
    <property type="entry name" value="MFS_Transporter"/>
</dbReference>
<dbReference type="RefSeq" id="WP_003080672.1">
    <property type="nucleotide sequence ID" value="NZ_AEUW02000001.1"/>
</dbReference>
<evidence type="ECO:0000259" key="8">
    <source>
        <dbReference type="PROSITE" id="PS50850"/>
    </source>
</evidence>